<feature type="compositionally biased region" description="Pro residues" evidence="1">
    <location>
        <begin position="286"/>
        <end position="295"/>
    </location>
</feature>
<accession>A0A4P9ZWS4</accession>
<feature type="compositionally biased region" description="Polar residues" evidence="1">
    <location>
        <begin position="273"/>
        <end position="282"/>
    </location>
</feature>
<proteinExistence type="predicted"/>
<keyword evidence="3" id="KW-1185">Reference proteome</keyword>
<evidence type="ECO:0000256" key="1">
    <source>
        <dbReference type="SAM" id="MobiDB-lite"/>
    </source>
</evidence>
<feature type="region of interest" description="Disordered" evidence="1">
    <location>
        <begin position="273"/>
        <end position="295"/>
    </location>
</feature>
<feature type="compositionally biased region" description="Polar residues" evidence="1">
    <location>
        <begin position="118"/>
        <end position="133"/>
    </location>
</feature>
<protein>
    <submittedName>
        <fullName evidence="2">Uncharacterized protein</fullName>
    </submittedName>
</protein>
<gene>
    <name evidence="2" type="ORF">BJ085DRAFT_38080</name>
</gene>
<dbReference type="Proteomes" id="UP000268162">
    <property type="component" value="Unassembled WGS sequence"/>
</dbReference>
<reference evidence="3" key="1">
    <citation type="journal article" date="2018" name="Nat. Microbiol.">
        <title>Leveraging single-cell genomics to expand the fungal tree of life.</title>
        <authorList>
            <person name="Ahrendt S.R."/>
            <person name="Quandt C.A."/>
            <person name="Ciobanu D."/>
            <person name="Clum A."/>
            <person name="Salamov A."/>
            <person name="Andreopoulos B."/>
            <person name="Cheng J.F."/>
            <person name="Woyke T."/>
            <person name="Pelin A."/>
            <person name="Henrissat B."/>
            <person name="Reynolds N.K."/>
            <person name="Benny G.L."/>
            <person name="Smith M.E."/>
            <person name="James T.Y."/>
            <person name="Grigoriev I.V."/>
        </authorList>
    </citation>
    <scope>NUCLEOTIDE SEQUENCE [LARGE SCALE GENOMIC DNA]</scope>
    <source>
        <strain evidence="3">RSA 468</strain>
    </source>
</reference>
<dbReference type="EMBL" id="ML002498">
    <property type="protein sequence ID" value="RKP37421.1"/>
    <property type="molecule type" value="Genomic_DNA"/>
</dbReference>
<feature type="compositionally biased region" description="Low complexity" evidence="1">
    <location>
        <begin position="182"/>
        <end position="197"/>
    </location>
</feature>
<feature type="compositionally biased region" description="Pro residues" evidence="1">
    <location>
        <begin position="171"/>
        <end position="181"/>
    </location>
</feature>
<organism evidence="2 3">
    <name type="scientific">Dimargaris cristalligena</name>
    <dbReference type="NCBI Taxonomy" id="215637"/>
    <lineage>
        <taxon>Eukaryota</taxon>
        <taxon>Fungi</taxon>
        <taxon>Fungi incertae sedis</taxon>
        <taxon>Zoopagomycota</taxon>
        <taxon>Kickxellomycotina</taxon>
        <taxon>Dimargaritomycetes</taxon>
        <taxon>Dimargaritales</taxon>
        <taxon>Dimargaritaceae</taxon>
        <taxon>Dimargaris</taxon>
    </lineage>
</organism>
<feature type="region of interest" description="Disordered" evidence="1">
    <location>
        <begin position="105"/>
        <end position="248"/>
    </location>
</feature>
<feature type="non-terminal residue" evidence="2">
    <location>
        <position position="295"/>
    </location>
</feature>
<dbReference type="AlphaFoldDB" id="A0A4P9ZWS4"/>
<feature type="compositionally biased region" description="Polar residues" evidence="1">
    <location>
        <begin position="198"/>
        <end position="227"/>
    </location>
</feature>
<name>A0A4P9ZWS4_9FUNG</name>
<evidence type="ECO:0000313" key="3">
    <source>
        <dbReference type="Proteomes" id="UP000268162"/>
    </source>
</evidence>
<feature type="compositionally biased region" description="Pro residues" evidence="1">
    <location>
        <begin position="231"/>
        <end position="246"/>
    </location>
</feature>
<sequence>MGAIHTAFVATLSLPFTFTYHKPLPAVVKELIPLQRATPPDEYLAEVKYNGLGDTRIHIFVEDIRAYCTCLQTDPASTTPSLRETDVPTFEIVFRLRLLLQRRRGSSGQPPAAPLPGPSQSTTAGRAKLTQSLDGGVTAPWIRGLPPASTGTHSYRGDLGSSSLPALVDAGPPPPPPPRPPTSRSRVSVLTSRSATSNYSTGSQNSTISLPRKSSLQNININPTSASELLKPPPPIDRVPPRPNRPTMPFRLVPAKIVRLNSLTAAGTGLVASPTSHLSSLATEPPGLPVPEPLG</sequence>
<evidence type="ECO:0000313" key="2">
    <source>
        <dbReference type="EMBL" id="RKP37421.1"/>
    </source>
</evidence>